<evidence type="ECO:0000256" key="2">
    <source>
        <dbReference type="SAM" id="SignalP"/>
    </source>
</evidence>
<name>A0A2H0RF74_9BACT</name>
<protein>
    <recommendedName>
        <fullName evidence="5">DUF5666 domain-containing protein</fullName>
    </recommendedName>
</protein>
<feature type="signal peptide" evidence="2">
    <location>
        <begin position="1"/>
        <end position="24"/>
    </location>
</feature>
<feature type="chain" id="PRO_5013742467" description="DUF5666 domain-containing protein" evidence="2">
    <location>
        <begin position="25"/>
        <end position="573"/>
    </location>
</feature>
<evidence type="ECO:0000256" key="1">
    <source>
        <dbReference type="SAM" id="MobiDB-lite"/>
    </source>
</evidence>
<reference evidence="3 4" key="1">
    <citation type="submission" date="2017-09" db="EMBL/GenBank/DDBJ databases">
        <title>Depth-based differentiation of microbial function through sediment-hosted aquifers and enrichment of novel symbionts in the deep terrestrial subsurface.</title>
        <authorList>
            <person name="Probst A.J."/>
            <person name="Ladd B."/>
            <person name="Jarett J.K."/>
            <person name="Geller-Mcgrath D.E."/>
            <person name="Sieber C.M."/>
            <person name="Emerson J.B."/>
            <person name="Anantharaman K."/>
            <person name="Thomas B.C."/>
            <person name="Malmstrom R."/>
            <person name="Stieglmeier M."/>
            <person name="Klingl A."/>
            <person name="Woyke T."/>
            <person name="Ryan C.M."/>
            <person name="Banfield J.F."/>
        </authorList>
    </citation>
    <scope>NUCLEOTIDE SEQUENCE [LARGE SCALE GENOMIC DNA]</scope>
    <source>
        <strain evidence="3">CG10_big_fil_rev_8_21_14_0_10_51_16</strain>
    </source>
</reference>
<organism evidence="3 4">
    <name type="scientific">Candidatus Vogelbacteria bacterium CG10_big_fil_rev_8_21_14_0_10_51_16</name>
    <dbReference type="NCBI Taxonomy" id="1975045"/>
    <lineage>
        <taxon>Bacteria</taxon>
        <taxon>Candidatus Vogeliibacteriota</taxon>
    </lineage>
</organism>
<sequence length="573" mass="57439">MFRFCVLFQVICLVCLVLITTACSGGGPGSGAPKAPPAPPPPFGAPAPTPGTGSSASNPVFAISVGAGGATEYAPGTVGAGLASFTLDASGAMEAIRVSGLPLVIFVSNGGQVSHLTGLQVLVSGVTPANTGSGVGNPSGATALLAYDNPVEVPTGASRQLLLIGNISAAAPVGAVFQVGIDIDNLAGLGAVGAVSGREAFVAQTTSSPLAPAISLRSSALAIARDATNPSEYMATPGSGRIVVVPSFLASGGNVLLETVIVELRAGQAQAVERVEIFAGSNRVASGIFGGSNRLELRLTKNLFVQSGVPTPLPVTLVLSSIGPGEAMQTSGGFIAVDVIGAVGVGVETGATVLATGSARSNGLRLYQAIMQAGHDTTSLPQSGVEDRKILRFAMRGEGGAVGVGRLPFRVVTQNATISTVELFAFTDANYSLPYLQARGDGSLTVNPVPVGADGVAVVRPEDFSGNRSAAQAPPSSLFFELRATAITGTTTGSTAVVQTTLEGDSARVPQDGTATFATVEGSGGRIIWSPNSLGRTTASSPDWLNSHGVLVIPPEGFTTIRTTTVGNPQHGS</sequence>
<evidence type="ECO:0008006" key="5">
    <source>
        <dbReference type="Google" id="ProtNLM"/>
    </source>
</evidence>
<dbReference type="AlphaFoldDB" id="A0A2H0RF74"/>
<accession>A0A2H0RF74</accession>
<comment type="caution">
    <text evidence="3">The sequence shown here is derived from an EMBL/GenBank/DDBJ whole genome shotgun (WGS) entry which is preliminary data.</text>
</comment>
<feature type="region of interest" description="Disordered" evidence="1">
    <location>
        <begin position="29"/>
        <end position="54"/>
    </location>
</feature>
<keyword evidence="2" id="KW-0732">Signal</keyword>
<evidence type="ECO:0000313" key="3">
    <source>
        <dbReference type="EMBL" id="PIR44455.1"/>
    </source>
</evidence>
<dbReference type="Proteomes" id="UP000228767">
    <property type="component" value="Unassembled WGS sequence"/>
</dbReference>
<dbReference type="PROSITE" id="PS51257">
    <property type="entry name" value="PROKAR_LIPOPROTEIN"/>
    <property type="match status" value="1"/>
</dbReference>
<evidence type="ECO:0000313" key="4">
    <source>
        <dbReference type="Proteomes" id="UP000228767"/>
    </source>
</evidence>
<gene>
    <name evidence="3" type="ORF">COV10_04935</name>
</gene>
<dbReference type="EMBL" id="PCYI01000030">
    <property type="protein sequence ID" value="PIR44455.1"/>
    <property type="molecule type" value="Genomic_DNA"/>
</dbReference>
<feature type="compositionally biased region" description="Pro residues" evidence="1">
    <location>
        <begin position="34"/>
        <end position="49"/>
    </location>
</feature>
<proteinExistence type="predicted"/>